<dbReference type="Gene3D" id="3.40.50.2000">
    <property type="entry name" value="Glycogen Phosphorylase B"/>
    <property type="match status" value="2"/>
</dbReference>
<organism evidence="2 3">
    <name type="scientific">Anaeromicropila herbilytica</name>
    <dbReference type="NCBI Taxonomy" id="2785025"/>
    <lineage>
        <taxon>Bacteria</taxon>
        <taxon>Bacillati</taxon>
        <taxon>Bacillota</taxon>
        <taxon>Clostridia</taxon>
        <taxon>Lachnospirales</taxon>
        <taxon>Lachnospiraceae</taxon>
        <taxon>Anaeromicropila</taxon>
    </lineage>
</organism>
<feature type="domain" description="Glycosyl transferase family 1" evidence="1">
    <location>
        <begin position="184"/>
        <end position="307"/>
    </location>
</feature>
<name>A0A7R7IFF3_9FIRM</name>
<dbReference type="KEGG" id="ahb:bsdtb5_33730"/>
<protein>
    <recommendedName>
        <fullName evidence="1">Glycosyl transferase family 1 domain-containing protein</fullName>
    </recommendedName>
</protein>
<keyword evidence="3" id="KW-1185">Reference proteome</keyword>
<dbReference type="PANTHER" id="PTHR12526:SF595">
    <property type="entry name" value="BLL5217 PROTEIN"/>
    <property type="match status" value="1"/>
</dbReference>
<evidence type="ECO:0000259" key="1">
    <source>
        <dbReference type="Pfam" id="PF00534"/>
    </source>
</evidence>
<dbReference type="SUPFAM" id="SSF53756">
    <property type="entry name" value="UDP-Glycosyltransferase/glycogen phosphorylase"/>
    <property type="match status" value="1"/>
</dbReference>
<evidence type="ECO:0000313" key="2">
    <source>
        <dbReference type="EMBL" id="BCN32078.1"/>
    </source>
</evidence>
<dbReference type="Proteomes" id="UP000595897">
    <property type="component" value="Chromosome"/>
</dbReference>
<dbReference type="GO" id="GO:0016757">
    <property type="term" value="F:glycosyltransferase activity"/>
    <property type="evidence" value="ECO:0007669"/>
    <property type="project" value="InterPro"/>
</dbReference>
<reference evidence="2 3" key="1">
    <citation type="submission" date="2020-11" db="EMBL/GenBank/DDBJ databases">
        <title>Draft genome sequencing of a Lachnospiraceae strain isolated from anoxic soil subjected to BSD treatment.</title>
        <authorList>
            <person name="Uek A."/>
            <person name="Tonouchi A."/>
        </authorList>
    </citation>
    <scope>NUCLEOTIDE SEQUENCE [LARGE SCALE GENOMIC DNA]</scope>
    <source>
        <strain evidence="2 3">TB5</strain>
    </source>
</reference>
<dbReference type="PANTHER" id="PTHR12526">
    <property type="entry name" value="GLYCOSYLTRANSFERASE"/>
    <property type="match status" value="1"/>
</dbReference>
<dbReference type="AlphaFoldDB" id="A0A7R7IFF3"/>
<dbReference type="InterPro" id="IPR001296">
    <property type="entry name" value="Glyco_trans_1"/>
</dbReference>
<sequence length="381" mass="44187">MSKLRFHLLGLAHLETNTNNSACAYTQKIIKLAKMIKEYGHTIYFYGVEGSEVPCDEFIQVSTQDILRQAYGDYDRTTQFFKQDPNDIAHRCFNSNAIKEIMERKQERDILLCPMGIYQKPIADAVELITIEPGIGYSGVFSDHRVFESYAWMHHIYGLLKIEDGEWYDAVIPNYYDPNDFTFKQDKQDYLLYFGRIINRKGIQVASDVAKATGNELYIVGQGSLDNSAEGFNLSSEKHIKYHAAVGPEERNELLGNAKAVLMPTYYLEPFGGVNVEAQLCGTPVITTDWGAFPETVLHGVTGYRCRVFEEFCWAVKNIDNINPRNCREWAEKNYSLKRVGEMYEEYFQRINRLFSKGWYEPNEERKELKWLERFYPNNSN</sequence>
<gene>
    <name evidence="2" type="ORF">bsdtb5_33730</name>
</gene>
<evidence type="ECO:0000313" key="3">
    <source>
        <dbReference type="Proteomes" id="UP000595897"/>
    </source>
</evidence>
<accession>A0A7R7IFF3</accession>
<dbReference type="Pfam" id="PF00534">
    <property type="entry name" value="Glycos_transf_1"/>
    <property type="match status" value="1"/>
</dbReference>
<dbReference type="EMBL" id="AP024169">
    <property type="protein sequence ID" value="BCN32078.1"/>
    <property type="molecule type" value="Genomic_DNA"/>
</dbReference>
<proteinExistence type="predicted"/>
<dbReference type="RefSeq" id="WP_271713159.1">
    <property type="nucleotide sequence ID" value="NZ_AP024169.1"/>
</dbReference>